<gene>
    <name evidence="3" type="ORF">M8332_05455</name>
</gene>
<dbReference type="PANTHER" id="PTHR34094">
    <property type="match status" value="1"/>
</dbReference>
<feature type="domain" description="DUF4097" evidence="2">
    <location>
        <begin position="46"/>
        <end position="226"/>
    </location>
</feature>
<evidence type="ECO:0000313" key="4">
    <source>
        <dbReference type="Proteomes" id="UP001057532"/>
    </source>
</evidence>
<dbReference type="Proteomes" id="UP001057532">
    <property type="component" value="Chromosome"/>
</dbReference>
<feature type="signal peptide" evidence="1">
    <location>
        <begin position="1"/>
        <end position="29"/>
    </location>
</feature>
<evidence type="ECO:0000313" key="3">
    <source>
        <dbReference type="EMBL" id="USS93043.1"/>
    </source>
</evidence>
<name>A0ABY5C5E0_9LACO</name>
<dbReference type="PANTHER" id="PTHR34094:SF1">
    <property type="entry name" value="PROTEIN FAM185A"/>
    <property type="match status" value="1"/>
</dbReference>
<sequence>MYKKTIGVAVLGLALAAVPTVLTPPSSLAASSQTQTVKNTAQLDTLAVNVPAQVTVKSGTEFTVQSNFQGQQKPEVSKNGDHIEVTFKDQKRWDAIKNTHQSKHQVVITLPKITKPKTVKINSGPLNFKTSTPIQNFQASSNGSNLTLNQAHFKVTKLESANGDVRSKDSDLGQTSIKSASGDVYFKNTKAQSIQIESGSGDVAFEKVDADRPVKINSSAGDIALNQTNLTKVTLNSGSGEIETHDLIAKDLTLNSGSGDVTMTSQKPATYDRLKLNSESGDVQIKNAKINHSSINPDGGDLDLQHVSIKHKEDQNN</sequence>
<feature type="chain" id="PRO_5046565005" evidence="1">
    <location>
        <begin position="30"/>
        <end position="317"/>
    </location>
</feature>
<dbReference type="Pfam" id="PF13349">
    <property type="entry name" value="DUF4097"/>
    <property type="match status" value="2"/>
</dbReference>
<dbReference type="EMBL" id="CP097478">
    <property type="protein sequence ID" value="USS93043.1"/>
    <property type="molecule type" value="Genomic_DNA"/>
</dbReference>
<evidence type="ECO:0000256" key="1">
    <source>
        <dbReference type="SAM" id="SignalP"/>
    </source>
</evidence>
<feature type="domain" description="DUF4097" evidence="2">
    <location>
        <begin position="228"/>
        <end position="310"/>
    </location>
</feature>
<reference evidence="3" key="1">
    <citation type="submission" date="2022-05" db="EMBL/GenBank/DDBJ databases">
        <authorList>
            <person name="Oliphant S.A."/>
            <person name="Watson-Haigh N.S."/>
            <person name="Sumby K.M."/>
            <person name="Gardner J.M."/>
            <person name="Jiranek V."/>
        </authorList>
    </citation>
    <scope>NUCLEOTIDE SEQUENCE</scope>
    <source>
        <strain evidence="3">Ru20-1</strain>
    </source>
</reference>
<keyword evidence="1" id="KW-0732">Signal</keyword>
<organism evidence="3 4">
    <name type="scientific">Fructilactobacillus ixorae</name>
    <dbReference type="NCBI Taxonomy" id="1750535"/>
    <lineage>
        <taxon>Bacteria</taxon>
        <taxon>Bacillati</taxon>
        <taxon>Bacillota</taxon>
        <taxon>Bacilli</taxon>
        <taxon>Lactobacillales</taxon>
        <taxon>Lactobacillaceae</taxon>
        <taxon>Fructilactobacillus</taxon>
    </lineage>
</organism>
<dbReference type="InterPro" id="IPR025164">
    <property type="entry name" value="Toastrack_DUF4097"/>
</dbReference>
<accession>A0ABY5C5E0</accession>
<protein>
    <submittedName>
        <fullName evidence="3">DUF4097 domain-containing protein</fullName>
    </submittedName>
</protein>
<proteinExistence type="predicted"/>
<evidence type="ECO:0000259" key="2">
    <source>
        <dbReference type="Pfam" id="PF13349"/>
    </source>
</evidence>
<dbReference type="RefSeq" id="WP_252779809.1">
    <property type="nucleotide sequence ID" value="NZ_CP097478.1"/>
</dbReference>
<dbReference type="Gene3D" id="2.160.20.120">
    <property type="match status" value="1"/>
</dbReference>
<keyword evidence="4" id="KW-1185">Reference proteome</keyword>